<evidence type="ECO:0000259" key="1">
    <source>
        <dbReference type="Pfam" id="PF06568"/>
    </source>
</evidence>
<reference evidence="2 3" key="1">
    <citation type="submission" date="2023-08" db="EMBL/GenBank/DDBJ databases">
        <title>Implementing the SeqCode for naming new Mesorhizobium species isolated from Vachellia karroo root nodules.</title>
        <authorList>
            <person name="Van Lill M."/>
        </authorList>
    </citation>
    <scope>NUCLEOTIDE SEQUENCE [LARGE SCALE GENOMIC DNA]</scope>
    <source>
        <strain evidence="2 3">VK25D</strain>
    </source>
</reference>
<dbReference type="EMBL" id="JAVIIQ010000001">
    <property type="protein sequence ID" value="MDX8530098.1"/>
    <property type="molecule type" value="Genomic_DNA"/>
</dbReference>
<feature type="domain" description="YjiS-like" evidence="1">
    <location>
        <begin position="42"/>
        <end position="63"/>
    </location>
</feature>
<dbReference type="RefSeq" id="WP_320245454.1">
    <property type="nucleotide sequence ID" value="NZ_JAVIIQ010000001.1"/>
</dbReference>
<sequence length="96" mass="10731">MSSIIAFQRPKANQPRAPLTTTLLRRASLLVKGPILVLQFWRMRSELAALARMDSRELADIGLMTTDIANALSSIGPDKTEMLARVAHDRRCRQEA</sequence>
<dbReference type="InterPro" id="IPR009506">
    <property type="entry name" value="YjiS-like"/>
</dbReference>
<dbReference type="Pfam" id="PF06568">
    <property type="entry name" value="YjiS-like"/>
    <property type="match status" value="1"/>
</dbReference>
<evidence type="ECO:0000313" key="3">
    <source>
        <dbReference type="Proteomes" id="UP001285154"/>
    </source>
</evidence>
<protein>
    <submittedName>
        <fullName evidence="2">DUF1127 domain-containing protein</fullName>
    </submittedName>
</protein>
<keyword evidence="3" id="KW-1185">Reference proteome</keyword>
<name>A0ABU5A1G2_9HYPH</name>
<accession>A0ABU5A1G2</accession>
<dbReference type="Proteomes" id="UP001285154">
    <property type="component" value="Unassembled WGS sequence"/>
</dbReference>
<comment type="caution">
    <text evidence="2">The sequence shown here is derived from an EMBL/GenBank/DDBJ whole genome shotgun (WGS) entry which is preliminary data.</text>
</comment>
<organism evidence="2 3">
    <name type="scientific">Mesorhizobium vachelliae</name>
    <dbReference type="NCBI Taxonomy" id="3072309"/>
    <lineage>
        <taxon>Bacteria</taxon>
        <taxon>Pseudomonadati</taxon>
        <taxon>Pseudomonadota</taxon>
        <taxon>Alphaproteobacteria</taxon>
        <taxon>Hyphomicrobiales</taxon>
        <taxon>Phyllobacteriaceae</taxon>
        <taxon>Mesorhizobium</taxon>
    </lineage>
</organism>
<evidence type="ECO:0000313" key="2">
    <source>
        <dbReference type="EMBL" id="MDX8530098.1"/>
    </source>
</evidence>
<gene>
    <name evidence="2" type="ORF">RFM42_03860</name>
</gene>
<proteinExistence type="predicted"/>